<accession>A0A4V5PI84</accession>
<feature type="domain" description="Oxalate biosynthetic component 1 cap" evidence="7">
    <location>
        <begin position="525"/>
        <end position="703"/>
    </location>
</feature>
<dbReference type="InterPro" id="IPR008567">
    <property type="entry name" value="BKACE"/>
</dbReference>
<name>A0A4V5PI84_9BURK</name>
<gene>
    <name evidence="8" type="ORF">FAZ69_31365</name>
</gene>
<dbReference type="InterPro" id="IPR048879">
    <property type="entry name" value="Obc1_C"/>
</dbReference>
<dbReference type="Proteomes" id="UP000305539">
    <property type="component" value="Unassembled WGS sequence"/>
</dbReference>
<keyword evidence="9" id="KW-1185">Reference proteome</keyword>
<keyword evidence="2" id="KW-0808">Transferase</keyword>
<dbReference type="RefSeq" id="WP_136899088.1">
    <property type="nucleotide sequence ID" value="NZ_SWJE01000026.1"/>
</dbReference>
<comment type="cofactor">
    <cofactor evidence="1">
        <name>Zn(2+)</name>
        <dbReference type="ChEBI" id="CHEBI:29105"/>
    </cofactor>
</comment>
<feature type="domain" description="Oxalate Biosynthetic Component A N-terminal" evidence="5">
    <location>
        <begin position="81"/>
        <end position="154"/>
    </location>
</feature>
<protein>
    <submittedName>
        <fullName evidence="8">3-keto-5-aminohexanoate cleavage protein</fullName>
    </submittedName>
</protein>
<evidence type="ECO:0000259" key="7">
    <source>
        <dbReference type="Pfam" id="PF21502"/>
    </source>
</evidence>
<dbReference type="GO" id="GO:0043720">
    <property type="term" value="F:3-keto-5-aminohexanoate cleavage activity"/>
    <property type="evidence" value="ECO:0007669"/>
    <property type="project" value="InterPro"/>
</dbReference>
<evidence type="ECO:0000256" key="1">
    <source>
        <dbReference type="ARBA" id="ARBA00001947"/>
    </source>
</evidence>
<dbReference type="InterPro" id="IPR048877">
    <property type="entry name" value="ObcA_N"/>
</dbReference>
<evidence type="ECO:0000313" key="9">
    <source>
        <dbReference type="Proteomes" id="UP000305539"/>
    </source>
</evidence>
<evidence type="ECO:0000256" key="4">
    <source>
        <dbReference type="ARBA" id="ARBA00022833"/>
    </source>
</evidence>
<dbReference type="Pfam" id="PF20913">
    <property type="entry name" value="ObcA_N"/>
    <property type="match status" value="1"/>
</dbReference>
<dbReference type="EMBL" id="SWJE01000026">
    <property type="protein sequence ID" value="TKC78940.1"/>
    <property type="molecule type" value="Genomic_DNA"/>
</dbReference>
<dbReference type="Pfam" id="PF21502">
    <property type="entry name" value="Obc1_cap"/>
    <property type="match status" value="1"/>
</dbReference>
<evidence type="ECO:0000259" key="5">
    <source>
        <dbReference type="Pfam" id="PF20913"/>
    </source>
</evidence>
<dbReference type="InterPro" id="IPR013785">
    <property type="entry name" value="Aldolase_TIM"/>
</dbReference>
<dbReference type="PANTHER" id="PTHR37418:SF2">
    <property type="entry name" value="3-KETO-5-AMINOHEXANOATE CLEAVAGE ENZYME"/>
    <property type="match status" value="1"/>
</dbReference>
<keyword evidence="3" id="KW-0479">Metal-binding</keyword>
<dbReference type="Pfam" id="PF05853">
    <property type="entry name" value="BKACE"/>
    <property type="match status" value="1"/>
</dbReference>
<feature type="domain" description="Oxalate biosynthetic component 1 C-terminal" evidence="6">
    <location>
        <begin position="714"/>
        <end position="1087"/>
    </location>
</feature>
<organism evidence="8 9">
    <name type="scientific">Trinickia terrae</name>
    <dbReference type="NCBI Taxonomy" id="2571161"/>
    <lineage>
        <taxon>Bacteria</taxon>
        <taxon>Pseudomonadati</taxon>
        <taxon>Pseudomonadota</taxon>
        <taxon>Betaproteobacteria</taxon>
        <taxon>Burkholderiales</taxon>
        <taxon>Burkholderiaceae</taxon>
        <taxon>Trinickia</taxon>
    </lineage>
</organism>
<evidence type="ECO:0000259" key="6">
    <source>
        <dbReference type="Pfam" id="PF21498"/>
    </source>
</evidence>
<comment type="caution">
    <text evidence="8">The sequence shown here is derived from an EMBL/GenBank/DDBJ whole genome shotgun (WGS) entry which is preliminary data.</text>
</comment>
<dbReference type="OrthoDB" id="9017117at2"/>
<evidence type="ECO:0000313" key="8">
    <source>
        <dbReference type="EMBL" id="TKC78940.1"/>
    </source>
</evidence>
<keyword evidence="4" id="KW-0862">Zinc</keyword>
<proteinExistence type="predicted"/>
<sequence>MTKALYITAAPVGAVPKFLDPLSPVFVPASLLDCLDEDLRAAILKTLREEGWEAADEGGIALQRGFAATPDDVAAIEPHGAPPVVPHELLWRIAPVGVARQVVLQLTTFGWLVDDNGNLSWPHARVNSYLPPELVQQIRNADATILDALVAAGWAYRGAGYWQPGKGRSPYLPITAEQIVDDARRSLVEGAAVVHFHTRANDDRGQLEIPGLGAPISTGAQRNQIVLDDYEHIVTSLRDLEPAAILNLSTSARGNKSASESPLRRAHLKHYGPALAHPDVASFSPGPVVFQSGGGYDNPHGFLVQQLEHFMKIGVRPEIEVFNHTIVENATSIYRDALQKSGVPVLFMLVAAVDQHRRDAVSGELDDDSLIDVASRKQIATLLQSGDAESAAAAVRIAADALRPTVEKLREHFPSSRISILLPGAFHAILVGLALALDLDGVRVGLEDALNVFDPRVPGGIRRACGTGDQVRALRLELECRGIAILDPEALRDELGMARAEIALFRKTTKALSPYVPLAANAQALPSAAPLVAALSSVLDAYRQLEDRFAAELLSAAASLPTDPAALAAAVRETARVLGVNIRFFIEEQDRYSDHEHLVFSDIYAPQALNFAREILAQRGHSTARYDDALACYARPGETVSRETASYRIRADQFKSLPLRGLEYLASIPCRYNSDRTHVFNRQLRGDPHYSATMALLFHAIRELTLELRARSNAHQKAPGPVWSIISAADPNGQPERPIRQVVAARELPAVAAGIEWIVLPSTPTTHYPLGLKLSQGLANTFHGFLDQIVRDASLPGSHRPTRHAALRLVGITHTGRQLDGETVVEASMLYNRFALNADATGTFHGHTARVVYERLLLPRLVDRPRELAYTESQLAARDGDGFPLYTDGSRARRIDNSSIGRLTFLKLLAHSSGISTAQQLDVLTRLDAQRLGFDEDELRAVFDRAIVVSFASASDVRLDWPGTPVLDVTAFNDVRSLAGTTTADYLLAAGEPLDALRRTLQRSRSGLVPEGSYRYDHAGIVWHTGVHGKTVARLTGVFLMDDAARQHDGHSIRRYLEGTPRWLRHWLSVVYHAPAEAGATSVLRELRSGPDAAGEAATATGRSADSLSFA</sequence>
<evidence type="ECO:0000256" key="2">
    <source>
        <dbReference type="ARBA" id="ARBA00022679"/>
    </source>
</evidence>
<dbReference type="Gene3D" id="3.20.20.70">
    <property type="entry name" value="Aldolase class I"/>
    <property type="match status" value="1"/>
</dbReference>
<reference evidence="8 9" key="1">
    <citation type="submission" date="2019-04" db="EMBL/GenBank/DDBJ databases">
        <title>Trinickia sp. 7GSK02, isolated from subtropical forest soil.</title>
        <authorList>
            <person name="Gao Z.-H."/>
            <person name="Qiu L.-H."/>
        </authorList>
    </citation>
    <scope>NUCLEOTIDE SEQUENCE [LARGE SCALE GENOMIC DNA]</scope>
    <source>
        <strain evidence="8 9">7GSK02</strain>
    </source>
</reference>
<dbReference type="Pfam" id="PF21498">
    <property type="entry name" value="Obc1_C"/>
    <property type="match status" value="1"/>
</dbReference>
<dbReference type="PANTHER" id="PTHR37418">
    <property type="entry name" value="3-KETO-5-AMINOHEXANOATE CLEAVAGE ENZYME-RELATED"/>
    <property type="match status" value="1"/>
</dbReference>
<dbReference type="InterPro" id="IPR048878">
    <property type="entry name" value="Obc1_cap"/>
</dbReference>
<dbReference type="AlphaFoldDB" id="A0A4V5PI84"/>
<evidence type="ECO:0000256" key="3">
    <source>
        <dbReference type="ARBA" id="ARBA00022723"/>
    </source>
</evidence>
<dbReference type="GO" id="GO:0046872">
    <property type="term" value="F:metal ion binding"/>
    <property type="evidence" value="ECO:0007669"/>
    <property type="project" value="UniProtKB-KW"/>
</dbReference>